<keyword evidence="1" id="KW-0732">Signal</keyword>
<sequence length="333" mass="36182">MWKGACSLGVVLCFGVACGGDASPEQPQIVEGGPAETQSDDEVASAVFAQEEALFMKTRSSIWKAIIVLDEAGDLVFFSEEPFYEHSGEIGSMAMMGDRSGVLFTADAPGAEWTDALYFLSADGGAPVRLIEPVQTDADAASMSVEDSVGGLDAPIVVSIREVNGDDSDLSGWNIVPAVYRDGQLDVKTARCPITKEIRVNRVTGELVAHEVYCDGNPEQNFITYYPDLEFENGVELFSEQESRDGLFAIFGLSWTRDNQVFLSGLDGTLEFNPARPGAMVSYSQKSAGRFGAGLYQGHVLMARGSDLYLADYQRQEFWKVSEDVAVFPDPVW</sequence>
<organism evidence="2 3">
    <name type="scientific">Lujinxingia litoralis</name>
    <dbReference type="NCBI Taxonomy" id="2211119"/>
    <lineage>
        <taxon>Bacteria</taxon>
        <taxon>Deltaproteobacteria</taxon>
        <taxon>Bradymonadales</taxon>
        <taxon>Lujinxingiaceae</taxon>
        <taxon>Lujinxingia</taxon>
    </lineage>
</organism>
<reference evidence="2 3" key="1">
    <citation type="submission" date="2018-05" db="EMBL/GenBank/DDBJ databases">
        <title>Lujinxingia marina gen. nov. sp. nov., a new facultative anaerobic member of the class Deltaproteobacteria, and proposal of Lujinxingaceae fam. nov.</title>
        <authorList>
            <person name="Li C.-M."/>
        </authorList>
    </citation>
    <scope>NUCLEOTIDE SEQUENCE [LARGE SCALE GENOMIC DNA]</scope>
    <source>
        <strain evidence="2 3">B210</strain>
    </source>
</reference>
<evidence type="ECO:0000256" key="1">
    <source>
        <dbReference type="SAM" id="SignalP"/>
    </source>
</evidence>
<evidence type="ECO:0000313" key="2">
    <source>
        <dbReference type="EMBL" id="RAL25497.1"/>
    </source>
</evidence>
<comment type="caution">
    <text evidence="2">The sequence shown here is derived from an EMBL/GenBank/DDBJ whole genome shotgun (WGS) entry which is preliminary data.</text>
</comment>
<keyword evidence="3" id="KW-1185">Reference proteome</keyword>
<dbReference type="Proteomes" id="UP000249169">
    <property type="component" value="Unassembled WGS sequence"/>
</dbReference>
<evidence type="ECO:0000313" key="3">
    <source>
        <dbReference type="Proteomes" id="UP000249169"/>
    </source>
</evidence>
<dbReference type="EMBL" id="QHKO01000001">
    <property type="protein sequence ID" value="RAL25497.1"/>
    <property type="molecule type" value="Genomic_DNA"/>
</dbReference>
<name>A0A328CA32_9DELT</name>
<accession>A0A328CA32</accession>
<gene>
    <name evidence="2" type="ORF">DL240_04615</name>
</gene>
<feature type="chain" id="PRO_5016466932" description="Phytase-like domain-containing protein" evidence="1">
    <location>
        <begin position="20"/>
        <end position="333"/>
    </location>
</feature>
<feature type="signal peptide" evidence="1">
    <location>
        <begin position="1"/>
        <end position="19"/>
    </location>
</feature>
<protein>
    <recommendedName>
        <fullName evidence="4">Phytase-like domain-containing protein</fullName>
    </recommendedName>
</protein>
<dbReference type="PROSITE" id="PS51257">
    <property type="entry name" value="PROKAR_LIPOPROTEIN"/>
    <property type="match status" value="1"/>
</dbReference>
<proteinExistence type="predicted"/>
<evidence type="ECO:0008006" key="4">
    <source>
        <dbReference type="Google" id="ProtNLM"/>
    </source>
</evidence>
<dbReference type="AlphaFoldDB" id="A0A328CA32"/>